<name>A0A249N0R8_SPHXE</name>
<gene>
    <name evidence="1" type="ORF">CJD35_22285</name>
</gene>
<protein>
    <submittedName>
        <fullName evidence="1">Uncharacterized protein</fullName>
    </submittedName>
</protein>
<keyword evidence="1" id="KW-0614">Plasmid</keyword>
<accession>A0A249N0R8</accession>
<evidence type="ECO:0000313" key="2">
    <source>
        <dbReference type="Proteomes" id="UP000217141"/>
    </source>
</evidence>
<sequence length="201" mass="21438">MSIFVRQAKGDAAAMLANVGIRDGFAATLESHSFVANDQGQPVRGVRTQLGVVNPRDGGEYGLVLQASEGIGLSAGLRIASLNKANWKNYFELIDQDGNAALYVRADNGAMIGKDIAPTSDLKSRIGSPQSRYSDVYSQIVHLAPTNFADLPPCGSGEGAGSIAFVQDLRDKISAWGQMVKIGGGRYKSHVKCDGEKWMSF</sequence>
<reference evidence="1 2" key="1">
    <citation type="submission" date="2017-08" db="EMBL/GenBank/DDBJ databases">
        <title>Whole Genome Sequence of Sphingobium hydrophobicum C1: Insights into Adaption to the Electronic-waste Contaminated Sediment.</title>
        <authorList>
            <person name="Song D."/>
            <person name="Chen X."/>
            <person name="Xu M."/>
        </authorList>
    </citation>
    <scope>NUCLEOTIDE SEQUENCE [LARGE SCALE GENOMIC DNA]</scope>
    <source>
        <strain evidence="1 2">C1</strain>
        <plasmid evidence="1 2">p5</plasmid>
    </source>
</reference>
<dbReference type="EMBL" id="CP022751">
    <property type="protein sequence ID" value="ASY47188.1"/>
    <property type="molecule type" value="Genomic_DNA"/>
</dbReference>
<proteinExistence type="predicted"/>
<dbReference type="AlphaFoldDB" id="A0A249N0R8"/>
<evidence type="ECO:0000313" key="1">
    <source>
        <dbReference type="EMBL" id="ASY47188.1"/>
    </source>
</evidence>
<geneLocation type="plasmid" evidence="1 2">
    <name>p5</name>
</geneLocation>
<organism evidence="1 2">
    <name type="scientific">Sphingobium xenophagum</name>
    <dbReference type="NCBI Taxonomy" id="121428"/>
    <lineage>
        <taxon>Bacteria</taxon>
        <taxon>Pseudomonadati</taxon>
        <taxon>Pseudomonadota</taxon>
        <taxon>Alphaproteobacteria</taxon>
        <taxon>Sphingomonadales</taxon>
        <taxon>Sphingomonadaceae</taxon>
        <taxon>Sphingobium</taxon>
    </lineage>
</organism>
<dbReference type="Proteomes" id="UP000217141">
    <property type="component" value="Plasmid p5"/>
</dbReference>
<dbReference type="KEGG" id="shyd:CJD35_22285"/>